<comment type="caution">
    <text evidence="1">The sequence shown here is derived from an EMBL/GenBank/DDBJ whole genome shotgun (WGS) entry which is preliminary data.</text>
</comment>
<name>X1NKY6_9ZZZZ</name>
<evidence type="ECO:0000313" key="1">
    <source>
        <dbReference type="EMBL" id="GAI44662.1"/>
    </source>
</evidence>
<organism evidence="1">
    <name type="scientific">marine sediment metagenome</name>
    <dbReference type="NCBI Taxonomy" id="412755"/>
    <lineage>
        <taxon>unclassified sequences</taxon>
        <taxon>metagenomes</taxon>
        <taxon>ecological metagenomes</taxon>
    </lineage>
</organism>
<dbReference type="EMBL" id="BARV01029431">
    <property type="protein sequence ID" value="GAI44662.1"/>
    <property type="molecule type" value="Genomic_DNA"/>
</dbReference>
<accession>X1NKY6</accession>
<protein>
    <submittedName>
        <fullName evidence="1">Uncharacterized protein</fullName>
    </submittedName>
</protein>
<proteinExistence type="predicted"/>
<sequence length="98" mass="11505">HNSLNCRFLGFELDFFNEDHDGAWCTVVVDPPDTVNPLVHYEKFYDNPNVITLCRWDSGFRWVDALRVEPKNPSVVRCRLIGNSKKYSHLREMYGDVE</sequence>
<gene>
    <name evidence="1" type="ORF">S06H3_46929</name>
</gene>
<feature type="non-terminal residue" evidence="1">
    <location>
        <position position="1"/>
    </location>
</feature>
<reference evidence="1" key="1">
    <citation type="journal article" date="2014" name="Front. Microbiol.">
        <title>High frequency of phylogenetically diverse reductive dehalogenase-homologous genes in deep subseafloor sedimentary metagenomes.</title>
        <authorList>
            <person name="Kawai M."/>
            <person name="Futagami T."/>
            <person name="Toyoda A."/>
            <person name="Takaki Y."/>
            <person name="Nishi S."/>
            <person name="Hori S."/>
            <person name="Arai W."/>
            <person name="Tsubouchi T."/>
            <person name="Morono Y."/>
            <person name="Uchiyama I."/>
            <person name="Ito T."/>
            <person name="Fujiyama A."/>
            <person name="Inagaki F."/>
            <person name="Takami H."/>
        </authorList>
    </citation>
    <scope>NUCLEOTIDE SEQUENCE</scope>
    <source>
        <strain evidence="1">Expedition CK06-06</strain>
    </source>
</reference>
<dbReference type="AlphaFoldDB" id="X1NKY6"/>